<feature type="compositionally biased region" description="Basic and acidic residues" evidence="1">
    <location>
        <begin position="57"/>
        <end position="68"/>
    </location>
</feature>
<keyword evidence="3" id="KW-1185">Reference proteome</keyword>
<proteinExistence type="predicted"/>
<dbReference type="EMBL" id="CM012454">
    <property type="protein sequence ID" value="RVE60733.1"/>
    <property type="molecule type" value="Genomic_DNA"/>
</dbReference>
<name>A0A437CEZ4_ORYJA</name>
<dbReference type="Proteomes" id="UP000283210">
    <property type="component" value="Chromosome 18"/>
</dbReference>
<organism evidence="2 3">
    <name type="scientific">Oryzias javanicus</name>
    <name type="common">Javanese ricefish</name>
    <name type="synonym">Aplocheilus javanicus</name>
    <dbReference type="NCBI Taxonomy" id="123683"/>
    <lineage>
        <taxon>Eukaryota</taxon>
        <taxon>Metazoa</taxon>
        <taxon>Chordata</taxon>
        <taxon>Craniata</taxon>
        <taxon>Vertebrata</taxon>
        <taxon>Euteleostomi</taxon>
        <taxon>Actinopterygii</taxon>
        <taxon>Neopterygii</taxon>
        <taxon>Teleostei</taxon>
        <taxon>Neoteleostei</taxon>
        <taxon>Acanthomorphata</taxon>
        <taxon>Ovalentaria</taxon>
        <taxon>Atherinomorphae</taxon>
        <taxon>Beloniformes</taxon>
        <taxon>Adrianichthyidae</taxon>
        <taxon>Oryziinae</taxon>
        <taxon>Oryzias</taxon>
    </lineage>
</organism>
<reference evidence="2 3" key="1">
    <citation type="submission" date="2018-11" db="EMBL/GenBank/DDBJ databases">
        <authorList>
            <person name="Lopez-Roques C."/>
            <person name="Donnadieu C."/>
            <person name="Bouchez O."/>
            <person name="Klopp C."/>
            <person name="Cabau C."/>
            <person name="Zahm M."/>
        </authorList>
    </citation>
    <scope>NUCLEOTIDE SEQUENCE [LARGE SCALE GENOMIC DNA]</scope>
    <source>
        <strain evidence="2">RS831</strain>
        <tissue evidence="2">Whole body</tissue>
    </source>
</reference>
<sequence length="135" mass="14562">MWSLGTKRSESTSEHSPLSCGRSSPAASGPDYSSSGCGGSAAAAEPSSPRPRCSLTRTEREVPTDRSLHLQPSPKILLGVYMSLDGDKKEAEREVDSQARTETPWRILRDSLEEKPSSPSPFIETAPVVLQTFVS</sequence>
<gene>
    <name evidence="2" type="ORF">OJAV_G00183970</name>
</gene>
<dbReference type="AlphaFoldDB" id="A0A437CEZ4"/>
<feature type="region of interest" description="Disordered" evidence="1">
    <location>
        <begin position="1"/>
        <end position="72"/>
    </location>
</feature>
<evidence type="ECO:0000256" key="1">
    <source>
        <dbReference type="SAM" id="MobiDB-lite"/>
    </source>
</evidence>
<evidence type="ECO:0000313" key="3">
    <source>
        <dbReference type="Proteomes" id="UP000283210"/>
    </source>
</evidence>
<protein>
    <submittedName>
        <fullName evidence="2">Uncharacterized protein</fullName>
    </submittedName>
</protein>
<feature type="compositionally biased region" description="Low complexity" evidence="1">
    <location>
        <begin position="40"/>
        <end position="54"/>
    </location>
</feature>
<evidence type="ECO:0000313" key="2">
    <source>
        <dbReference type="EMBL" id="RVE60733.1"/>
    </source>
</evidence>
<accession>A0A437CEZ4</accession>
<reference evidence="2 3" key="2">
    <citation type="submission" date="2019-01" db="EMBL/GenBank/DDBJ databases">
        <title>A chromosome length genome reference of the Java medaka (oryzias javanicus).</title>
        <authorList>
            <person name="Herpin A."/>
            <person name="Takehana Y."/>
            <person name="Naruse K."/>
            <person name="Ansai S."/>
            <person name="Kawaguchi M."/>
        </authorList>
    </citation>
    <scope>NUCLEOTIDE SEQUENCE [LARGE SCALE GENOMIC DNA]</scope>
    <source>
        <strain evidence="2">RS831</strain>
        <tissue evidence="2">Whole body</tissue>
    </source>
</reference>